<reference evidence="9" key="1">
    <citation type="submission" date="2023-03" db="EMBL/GenBank/DDBJ databases">
        <title>Massive genome expansion in bonnet fungi (Mycena s.s.) driven by repeated elements and novel gene families across ecological guilds.</title>
        <authorList>
            <consortium name="Lawrence Berkeley National Laboratory"/>
            <person name="Harder C.B."/>
            <person name="Miyauchi S."/>
            <person name="Viragh M."/>
            <person name="Kuo A."/>
            <person name="Thoen E."/>
            <person name="Andreopoulos B."/>
            <person name="Lu D."/>
            <person name="Skrede I."/>
            <person name="Drula E."/>
            <person name="Henrissat B."/>
            <person name="Morin E."/>
            <person name="Kohler A."/>
            <person name="Barry K."/>
            <person name="LaButti K."/>
            <person name="Morin E."/>
            <person name="Salamov A."/>
            <person name="Lipzen A."/>
            <person name="Mereny Z."/>
            <person name="Hegedus B."/>
            <person name="Baldrian P."/>
            <person name="Stursova M."/>
            <person name="Weitz H."/>
            <person name="Taylor A."/>
            <person name="Grigoriev I.V."/>
            <person name="Nagy L.G."/>
            <person name="Martin F."/>
            <person name="Kauserud H."/>
        </authorList>
    </citation>
    <scope>NUCLEOTIDE SEQUENCE</scope>
    <source>
        <strain evidence="9">CBHHK173m</strain>
    </source>
</reference>
<dbReference type="GO" id="GO:0003735">
    <property type="term" value="F:structural constituent of ribosome"/>
    <property type="evidence" value="ECO:0007669"/>
    <property type="project" value="InterPro"/>
</dbReference>
<dbReference type="InterPro" id="IPR010729">
    <property type="entry name" value="Ribosomal_uL29_mit"/>
</dbReference>
<organism evidence="9 10">
    <name type="scientific">Mycena belliarum</name>
    <dbReference type="NCBI Taxonomy" id="1033014"/>
    <lineage>
        <taxon>Eukaryota</taxon>
        <taxon>Fungi</taxon>
        <taxon>Dikarya</taxon>
        <taxon>Basidiomycota</taxon>
        <taxon>Agaricomycotina</taxon>
        <taxon>Agaricomycetes</taxon>
        <taxon>Agaricomycetidae</taxon>
        <taxon>Agaricales</taxon>
        <taxon>Marasmiineae</taxon>
        <taxon>Mycenaceae</taxon>
        <taxon>Mycena</taxon>
    </lineage>
</organism>
<sequence>MLPTAIRALCAARRASPRCLRHFSGSPPSLSDVDPLLLGAPADLRPDADSRALAIGPTPSGSRKSEVSPEYFPPPMPSLNPNHGLYGFFRRNANPNLRGDDQYETFADPTIPSTGRSWLASELRLKSFKDLHTLWYVLLRERNVLATQREEMRRMGLSRVDDMPKREDSARCRKSMARIKAVMNERRLAYEGAVLLATKEQDEAMNAAVLKYKVNMEITEQHQRRAELVRQKIVQPIGSRRAGAKVQARRKGVTLHEGEEKPRWTKAQKLANAQHKQRQAERARKPSKRQLHVA</sequence>
<comment type="similarity">
    <text evidence="2">Belongs to the universal ribosomal protein uL29 family.</text>
</comment>
<evidence type="ECO:0000256" key="2">
    <source>
        <dbReference type="ARBA" id="ARBA00009254"/>
    </source>
</evidence>
<dbReference type="InterPro" id="IPR038340">
    <property type="entry name" value="MRP-L47_sf"/>
</dbReference>
<evidence type="ECO:0000313" key="10">
    <source>
        <dbReference type="Proteomes" id="UP001222325"/>
    </source>
</evidence>
<keyword evidence="10" id="KW-1185">Reference proteome</keyword>
<dbReference type="PANTHER" id="PTHR21183">
    <property type="entry name" value="RIBOSOMAL PROTEIN L47, MITOCHONDRIAL-RELATED"/>
    <property type="match status" value="1"/>
</dbReference>
<evidence type="ECO:0000256" key="4">
    <source>
        <dbReference type="ARBA" id="ARBA00023128"/>
    </source>
</evidence>
<dbReference type="Pfam" id="PF06984">
    <property type="entry name" value="MRP-L47"/>
    <property type="match status" value="1"/>
</dbReference>
<protein>
    <recommendedName>
        <fullName evidence="6">Large ribosomal subunit protein uL29m</fullName>
    </recommendedName>
    <alternativeName>
        <fullName evidence="7">54S ribosomal protein L4, mitochondrial</fullName>
    </alternativeName>
</protein>
<evidence type="ECO:0000256" key="1">
    <source>
        <dbReference type="ARBA" id="ARBA00004173"/>
    </source>
</evidence>
<dbReference type="GO" id="GO:0032543">
    <property type="term" value="P:mitochondrial translation"/>
    <property type="evidence" value="ECO:0007669"/>
    <property type="project" value="TreeGrafter"/>
</dbReference>
<dbReference type="EMBL" id="JARJCN010000012">
    <property type="protein sequence ID" value="KAJ7095863.1"/>
    <property type="molecule type" value="Genomic_DNA"/>
</dbReference>
<feature type="region of interest" description="Disordered" evidence="8">
    <location>
        <begin position="50"/>
        <end position="70"/>
    </location>
</feature>
<comment type="caution">
    <text evidence="9">The sequence shown here is derived from an EMBL/GenBank/DDBJ whole genome shotgun (WGS) entry which is preliminary data.</text>
</comment>
<evidence type="ECO:0000256" key="5">
    <source>
        <dbReference type="ARBA" id="ARBA00023274"/>
    </source>
</evidence>
<evidence type="ECO:0000256" key="7">
    <source>
        <dbReference type="ARBA" id="ARBA00035399"/>
    </source>
</evidence>
<dbReference type="Gene3D" id="6.10.330.20">
    <property type="match status" value="1"/>
</dbReference>
<keyword evidence="3 9" id="KW-0689">Ribosomal protein</keyword>
<proteinExistence type="inferred from homology"/>
<feature type="compositionally biased region" description="Basic and acidic residues" evidence="8">
    <location>
        <begin position="254"/>
        <end position="263"/>
    </location>
</feature>
<feature type="region of interest" description="Disordered" evidence="8">
    <location>
        <begin position="240"/>
        <end position="294"/>
    </location>
</feature>
<feature type="compositionally biased region" description="Basic residues" evidence="8">
    <location>
        <begin position="285"/>
        <end position="294"/>
    </location>
</feature>
<dbReference type="PANTHER" id="PTHR21183:SF18">
    <property type="entry name" value="LARGE RIBOSOMAL SUBUNIT PROTEIN UL29M"/>
    <property type="match status" value="1"/>
</dbReference>
<dbReference type="AlphaFoldDB" id="A0AAD6UBH1"/>
<evidence type="ECO:0000256" key="6">
    <source>
        <dbReference type="ARBA" id="ARBA00035289"/>
    </source>
</evidence>
<evidence type="ECO:0000313" key="9">
    <source>
        <dbReference type="EMBL" id="KAJ7095863.1"/>
    </source>
</evidence>
<dbReference type="GO" id="GO:0005762">
    <property type="term" value="C:mitochondrial large ribosomal subunit"/>
    <property type="evidence" value="ECO:0007669"/>
    <property type="project" value="TreeGrafter"/>
</dbReference>
<evidence type="ECO:0000256" key="3">
    <source>
        <dbReference type="ARBA" id="ARBA00022980"/>
    </source>
</evidence>
<gene>
    <name evidence="9" type="ORF">B0H15DRAFT_75876</name>
</gene>
<name>A0AAD6UBH1_9AGAR</name>
<keyword evidence="4" id="KW-0496">Mitochondrion</keyword>
<dbReference type="Proteomes" id="UP001222325">
    <property type="component" value="Unassembled WGS sequence"/>
</dbReference>
<keyword evidence="5" id="KW-0687">Ribonucleoprotein</keyword>
<evidence type="ECO:0000256" key="8">
    <source>
        <dbReference type="SAM" id="MobiDB-lite"/>
    </source>
</evidence>
<accession>A0AAD6UBH1</accession>
<comment type="subcellular location">
    <subcellularLocation>
        <location evidence="1">Mitochondrion</location>
    </subcellularLocation>
</comment>